<dbReference type="KEGG" id="sod:Sant_2013"/>
<reference evidence="3 4" key="1">
    <citation type="journal article" date="2014" name="Genome Biol. Evol.">
        <title>Genome degeneration and adaptation in a nascent stage of symbiosis.</title>
        <authorList>
            <person name="Oakeson K.F."/>
            <person name="Gil R."/>
            <person name="Clayton A.L."/>
            <person name="Dunn D.M."/>
            <person name="von Niederhausern A.C."/>
            <person name="Hamil C."/>
            <person name="Aoyagi A."/>
            <person name="Duval B."/>
            <person name="Baca A."/>
            <person name="Silva F.J."/>
            <person name="Vallier A."/>
            <person name="Jackson D.G."/>
            <person name="Latorre A."/>
            <person name="Weiss R.B."/>
            <person name="Heddi A."/>
            <person name="Moya A."/>
            <person name="Dale C."/>
        </authorList>
    </citation>
    <scope>NUCLEOTIDE SEQUENCE [LARGE SCALE GENOMIC DNA]</scope>
    <source>
        <strain evidence="3 4">HS1</strain>
    </source>
</reference>
<keyword evidence="4" id="KW-1185">Reference proteome</keyword>
<evidence type="ECO:0000313" key="4">
    <source>
        <dbReference type="Proteomes" id="UP000019028"/>
    </source>
</evidence>
<dbReference type="Proteomes" id="UP000019028">
    <property type="component" value="Chromosome"/>
</dbReference>
<feature type="transmembrane region" description="Helical" evidence="1">
    <location>
        <begin position="246"/>
        <end position="269"/>
    </location>
</feature>
<dbReference type="OrthoDB" id="5322702at2"/>
<feature type="transmembrane region" description="Helical" evidence="1">
    <location>
        <begin position="166"/>
        <end position="185"/>
    </location>
</feature>
<organism evidence="3 4">
    <name type="scientific">Sodalis praecaptivus</name>
    <dbReference type="NCBI Taxonomy" id="1239307"/>
    <lineage>
        <taxon>Bacteria</taxon>
        <taxon>Pseudomonadati</taxon>
        <taxon>Pseudomonadota</taxon>
        <taxon>Gammaproteobacteria</taxon>
        <taxon>Enterobacterales</taxon>
        <taxon>Bruguierivoracaceae</taxon>
        <taxon>Sodalis</taxon>
    </lineage>
</organism>
<keyword evidence="3" id="KW-0645">Protease</keyword>
<dbReference type="GO" id="GO:0080120">
    <property type="term" value="P:CAAX-box protein maturation"/>
    <property type="evidence" value="ECO:0007669"/>
    <property type="project" value="UniProtKB-ARBA"/>
</dbReference>
<feature type="transmembrane region" description="Helical" evidence="1">
    <location>
        <begin position="62"/>
        <end position="83"/>
    </location>
</feature>
<dbReference type="EMBL" id="CP006569">
    <property type="protein sequence ID" value="AHF77063.1"/>
    <property type="molecule type" value="Genomic_DNA"/>
</dbReference>
<proteinExistence type="predicted"/>
<feature type="transmembrane region" description="Helical" evidence="1">
    <location>
        <begin position="222"/>
        <end position="239"/>
    </location>
</feature>
<feature type="transmembrane region" description="Helical" evidence="1">
    <location>
        <begin position="140"/>
        <end position="160"/>
    </location>
</feature>
<dbReference type="AlphaFoldDB" id="W0HY38"/>
<keyword evidence="1" id="KW-0812">Transmembrane</keyword>
<protein>
    <submittedName>
        <fullName evidence="3">Putative metal-dependent protease</fullName>
    </submittedName>
</protein>
<keyword evidence="1" id="KW-0472">Membrane</keyword>
<dbReference type="PATRIC" id="fig|1239307.3.peg.2221"/>
<dbReference type="InterPro" id="IPR003675">
    <property type="entry name" value="Rce1/LyrA-like_dom"/>
</dbReference>
<dbReference type="GO" id="GO:0006508">
    <property type="term" value="P:proteolysis"/>
    <property type="evidence" value="ECO:0007669"/>
    <property type="project" value="UniProtKB-KW"/>
</dbReference>
<feature type="transmembrane region" description="Helical" evidence="1">
    <location>
        <begin position="36"/>
        <end position="55"/>
    </location>
</feature>
<dbReference type="HOGENOM" id="CLU_055401_1_1_6"/>
<evidence type="ECO:0000259" key="2">
    <source>
        <dbReference type="Pfam" id="PF02517"/>
    </source>
</evidence>
<keyword evidence="3" id="KW-0378">Hydrolase</keyword>
<evidence type="ECO:0000313" key="3">
    <source>
        <dbReference type="EMBL" id="AHF77063.1"/>
    </source>
</evidence>
<evidence type="ECO:0000256" key="1">
    <source>
        <dbReference type="SAM" id="Phobius"/>
    </source>
</evidence>
<gene>
    <name evidence="3" type="ORF">Sant_2013</name>
</gene>
<feature type="domain" description="CAAX prenyl protease 2/Lysostaphin resistance protein A-like" evidence="2">
    <location>
        <begin position="172"/>
        <end position="258"/>
    </location>
</feature>
<feature type="transmembrane region" description="Helical" evidence="1">
    <location>
        <begin position="197"/>
        <end position="216"/>
    </location>
</feature>
<keyword evidence="1" id="KW-1133">Transmembrane helix</keyword>
<accession>W0HY38</accession>
<feature type="transmembrane region" description="Helical" evidence="1">
    <location>
        <begin position="106"/>
        <end position="128"/>
    </location>
</feature>
<sequence length="271" mass="29606">MEYLLPLSLAAIVFNYRAALLLLALALATGVWQGYVGIPALSFLGLAGLIALLRFRYQSHKGVAIVCEVLLVIGGVMLFKHWAPGFSLPKILDAVQAGPHSQPFTLYYGLDKALIPFLLLGCLPSLFATSAQPNVAPWRWVLLLLCVPGLLLLAMALGGLAPELHAPVWLGNFMLANLFFVSLAEEALFRGYIQRRLGQLTGGLPALFITALLFGLAHLQSGLLMVIFAALAGLVYGLAWKWSGRLWVAVAVHFALNMLHLLFFTYPAWRR</sequence>
<dbReference type="RefSeq" id="WP_025422198.1">
    <property type="nucleotide sequence ID" value="NZ_CP006569.1"/>
</dbReference>
<dbReference type="Pfam" id="PF02517">
    <property type="entry name" value="Rce1-like"/>
    <property type="match status" value="1"/>
</dbReference>
<dbReference type="GO" id="GO:0004175">
    <property type="term" value="F:endopeptidase activity"/>
    <property type="evidence" value="ECO:0007669"/>
    <property type="project" value="UniProtKB-ARBA"/>
</dbReference>
<name>W0HY38_9GAMM</name>